<proteinExistence type="predicted"/>
<organism evidence="1 2">
    <name type="scientific">Stieleria marina</name>
    <dbReference type="NCBI Taxonomy" id="1930275"/>
    <lineage>
        <taxon>Bacteria</taxon>
        <taxon>Pseudomonadati</taxon>
        <taxon>Planctomycetota</taxon>
        <taxon>Planctomycetia</taxon>
        <taxon>Pirellulales</taxon>
        <taxon>Pirellulaceae</taxon>
        <taxon>Stieleria</taxon>
    </lineage>
</organism>
<dbReference type="EMBL" id="CP036526">
    <property type="protein sequence ID" value="QDT09403.1"/>
    <property type="molecule type" value="Genomic_DNA"/>
</dbReference>
<dbReference type="Proteomes" id="UP000319817">
    <property type="component" value="Chromosome"/>
</dbReference>
<evidence type="ECO:0000313" key="2">
    <source>
        <dbReference type="Proteomes" id="UP000319817"/>
    </source>
</evidence>
<keyword evidence="2" id="KW-1185">Reference proteome</keyword>
<evidence type="ECO:0000313" key="1">
    <source>
        <dbReference type="EMBL" id="QDT09403.1"/>
    </source>
</evidence>
<protein>
    <recommendedName>
        <fullName evidence="3">Bacterial extracellular solute-binding protein</fullName>
    </recommendedName>
</protein>
<sequence>MPYEATTTPSSRTPCRREILAAGIAAVGATTLFPGCRNATDSTNSPAVRTDVPLRLLWLGTQADADIIKRKWEAIAPQPLQISVTPVDRSDCAGIIKTILDQYKSNDLIAYPLLAAAELFAEGAVVHKDDSLLGETSTTAPNEDAPASISRLYPALRNNAAQFAGEATGLPLGAKIPAVLSTDPIEPLASWSDYHTWVAEDLKGQAAEPLAPGWAGQMFLWRASTTVESQWLFAGKEFTPQIDQSEFVDVLKQMVATAKQYKAGPKSPSEIWQSLVDGDVLGGIGWEMPIENDSVEISLSDLPGDSDDGSRLLLDAFTPLISISAGCRQSGASNDFLKWISSGEGNDSLQGQVSVMTPIRINSDSSSTASRSSSRSPYQRWLRKRLQSPLARPNLQLVSGDRYYAALDSQISRCLNGKAKPAEALAEAASVWNELNAEVTTAEQERTWRMAQGSRG</sequence>
<gene>
    <name evidence="1" type="ORF">K239x_13490</name>
</gene>
<evidence type="ECO:0008006" key="3">
    <source>
        <dbReference type="Google" id="ProtNLM"/>
    </source>
</evidence>
<dbReference type="OrthoDB" id="244536at2"/>
<reference evidence="1 2" key="1">
    <citation type="submission" date="2019-02" db="EMBL/GenBank/DDBJ databases">
        <title>Deep-cultivation of Planctomycetes and their phenomic and genomic characterization uncovers novel biology.</title>
        <authorList>
            <person name="Wiegand S."/>
            <person name="Jogler M."/>
            <person name="Boedeker C."/>
            <person name="Pinto D."/>
            <person name="Vollmers J."/>
            <person name="Rivas-Marin E."/>
            <person name="Kohn T."/>
            <person name="Peeters S.H."/>
            <person name="Heuer A."/>
            <person name="Rast P."/>
            <person name="Oberbeckmann S."/>
            <person name="Bunk B."/>
            <person name="Jeske O."/>
            <person name="Meyerdierks A."/>
            <person name="Storesund J.E."/>
            <person name="Kallscheuer N."/>
            <person name="Luecker S."/>
            <person name="Lage O.M."/>
            <person name="Pohl T."/>
            <person name="Merkel B.J."/>
            <person name="Hornburger P."/>
            <person name="Mueller R.-W."/>
            <person name="Bruemmer F."/>
            <person name="Labrenz M."/>
            <person name="Spormann A.M."/>
            <person name="Op den Camp H."/>
            <person name="Overmann J."/>
            <person name="Amann R."/>
            <person name="Jetten M.S.M."/>
            <person name="Mascher T."/>
            <person name="Medema M.H."/>
            <person name="Devos D.P."/>
            <person name="Kaster A.-K."/>
            <person name="Ovreas L."/>
            <person name="Rohde M."/>
            <person name="Galperin M.Y."/>
            <person name="Jogler C."/>
        </authorList>
    </citation>
    <scope>NUCLEOTIDE SEQUENCE [LARGE SCALE GENOMIC DNA]</scope>
    <source>
        <strain evidence="1 2">K23_9</strain>
    </source>
</reference>
<dbReference type="Gene3D" id="3.40.190.10">
    <property type="entry name" value="Periplasmic binding protein-like II"/>
    <property type="match status" value="1"/>
</dbReference>
<accession>A0A517NQK7</accession>
<dbReference type="SUPFAM" id="SSF53850">
    <property type="entry name" value="Periplasmic binding protein-like II"/>
    <property type="match status" value="1"/>
</dbReference>
<dbReference type="RefSeq" id="WP_145416962.1">
    <property type="nucleotide sequence ID" value="NZ_CP036526.1"/>
</dbReference>
<name>A0A517NQK7_9BACT</name>
<dbReference type="AlphaFoldDB" id="A0A517NQK7"/>